<evidence type="ECO:0000313" key="7">
    <source>
        <dbReference type="Proteomes" id="UP001589793"/>
    </source>
</evidence>
<gene>
    <name evidence="6" type="ORF">ACFFF6_06725</name>
</gene>
<organism evidence="6 7">
    <name type="scientific">Brachybacterium hainanense</name>
    <dbReference type="NCBI Taxonomy" id="1541174"/>
    <lineage>
        <taxon>Bacteria</taxon>
        <taxon>Bacillati</taxon>
        <taxon>Actinomycetota</taxon>
        <taxon>Actinomycetes</taxon>
        <taxon>Micrococcales</taxon>
        <taxon>Dermabacteraceae</taxon>
        <taxon>Brachybacterium</taxon>
    </lineage>
</organism>
<evidence type="ECO:0000256" key="4">
    <source>
        <dbReference type="PROSITE-ProRule" id="PRU00335"/>
    </source>
</evidence>
<dbReference type="PROSITE" id="PS50977">
    <property type="entry name" value="HTH_TETR_2"/>
    <property type="match status" value="1"/>
</dbReference>
<sequence>MSTDPFRGPHRRALLEATVAEFSAAGYDGASLNRIIRAAGISKSSFYHAIGSKAELLDAVVTSLVAEVRGRWTPPAPASLAGPGFWDRVEDMLDDLARLTAEDPALALLGRIIYLPGASAPDARTALLESLRAWVLGALEAGRSCGAISTDLPAPLQGAAAFGMLRGLDERALGQDGAGEDDRDQLRRAPSLLLRRMLAP</sequence>
<dbReference type="PANTHER" id="PTHR30055">
    <property type="entry name" value="HTH-TYPE TRANSCRIPTIONAL REGULATOR RUTR"/>
    <property type="match status" value="1"/>
</dbReference>
<dbReference type="InterPro" id="IPR001647">
    <property type="entry name" value="HTH_TetR"/>
</dbReference>
<name>A0ABV6RAR3_9MICO</name>
<feature type="DNA-binding region" description="H-T-H motif" evidence="4">
    <location>
        <begin position="31"/>
        <end position="50"/>
    </location>
</feature>
<dbReference type="SUPFAM" id="SSF48498">
    <property type="entry name" value="Tetracyclin repressor-like, C-terminal domain"/>
    <property type="match status" value="1"/>
</dbReference>
<evidence type="ECO:0000259" key="5">
    <source>
        <dbReference type="PROSITE" id="PS50977"/>
    </source>
</evidence>
<dbReference type="PANTHER" id="PTHR30055:SF234">
    <property type="entry name" value="HTH-TYPE TRANSCRIPTIONAL REGULATOR BETI"/>
    <property type="match status" value="1"/>
</dbReference>
<dbReference type="PRINTS" id="PR00455">
    <property type="entry name" value="HTHTETR"/>
</dbReference>
<feature type="domain" description="HTH tetR-type" evidence="5">
    <location>
        <begin position="8"/>
        <end position="68"/>
    </location>
</feature>
<dbReference type="Gene3D" id="1.10.357.10">
    <property type="entry name" value="Tetracycline Repressor, domain 2"/>
    <property type="match status" value="1"/>
</dbReference>
<evidence type="ECO:0000313" key="6">
    <source>
        <dbReference type="EMBL" id="MFC0673644.1"/>
    </source>
</evidence>
<dbReference type="InterPro" id="IPR050109">
    <property type="entry name" value="HTH-type_TetR-like_transc_reg"/>
</dbReference>
<keyword evidence="3" id="KW-0804">Transcription</keyword>
<reference evidence="6 7" key="1">
    <citation type="submission" date="2024-09" db="EMBL/GenBank/DDBJ databases">
        <authorList>
            <person name="Sun Q."/>
            <person name="Mori K."/>
        </authorList>
    </citation>
    <scope>NUCLEOTIDE SEQUENCE [LARGE SCALE GENOMIC DNA]</scope>
    <source>
        <strain evidence="6 7">CICC 10874</strain>
    </source>
</reference>
<dbReference type="Proteomes" id="UP001589793">
    <property type="component" value="Unassembled WGS sequence"/>
</dbReference>
<proteinExistence type="predicted"/>
<protein>
    <submittedName>
        <fullName evidence="6">TetR/AcrR family transcriptional regulator</fullName>
    </submittedName>
</protein>
<dbReference type="Pfam" id="PF00440">
    <property type="entry name" value="TetR_N"/>
    <property type="match status" value="1"/>
</dbReference>
<evidence type="ECO:0000256" key="3">
    <source>
        <dbReference type="ARBA" id="ARBA00023163"/>
    </source>
</evidence>
<dbReference type="SUPFAM" id="SSF46689">
    <property type="entry name" value="Homeodomain-like"/>
    <property type="match status" value="1"/>
</dbReference>
<keyword evidence="1" id="KW-0805">Transcription regulation</keyword>
<dbReference type="RefSeq" id="WP_376979380.1">
    <property type="nucleotide sequence ID" value="NZ_JBHLSV010000006.1"/>
</dbReference>
<dbReference type="EMBL" id="JBHLSV010000006">
    <property type="protein sequence ID" value="MFC0673644.1"/>
    <property type="molecule type" value="Genomic_DNA"/>
</dbReference>
<evidence type="ECO:0000256" key="2">
    <source>
        <dbReference type="ARBA" id="ARBA00023125"/>
    </source>
</evidence>
<keyword evidence="2 4" id="KW-0238">DNA-binding</keyword>
<accession>A0ABV6RAR3</accession>
<dbReference type="InterPro" id="IPR036271">
    <property type="entry name" value="Tet_transcr_reg_TetR-rel_C_sf"/>
</dbReference>
<evidence type="ECO:0000256" key="1">
    <source>
        <dbReference type="ARBA" id="ARBA00023015"/>
    </source>
</evidence>
<dbReference type="InterPro" id="IPR009057">
    <property type="entry name" value="Homeodomain-like_sf"/>
</dbReference>
<comment type="caution">
    <text evidence="6">The sequence shown here is derived from an EMBL/GenBank/DDBJ whole genome shotgun (WGS) entry which is preliminary data.</text>
</comment>
<keyword evidence="7" id="KW-1185">Reference proteome</keyword>